<name>A0ABS9KVY9_9BACT</name>
<feature type="signal peptide" evidence="1">
    <location>
        <begin position="1"/>
        <end position="19"/>
    </location>
</feature>
<gene>
    <name evidence="2" type="ORF">LZZ85_19670</name>
</gene>
<reference evidence="2" key="1">
    <citation type="submission" date="2022-01" db="EMBL/GenBank/DDBJ databases">
        <authorList>
            <person name="Jo J.-H."/>
            <person name="Im W.-T."/>
        </authorList>
    </citation>
    <scope>NUCLEOTIDE SEQUENCE</scope>
    <source>
        <strain evidence="2">NA20</strain>
    </source>
</reference>
<feature type="chain" id="PRO_5046276766" description="DUF3575 domain-containing protein" evidence="1">
    <location>
        <begin position="20"/>
        <end position="172"/>
    </location>
</feature>
<keyword evidence="1" id="KW-0732">Signal</keyword>
<accession>A0ABS9KVY9</accession>
<evidence type="ECO:0000313" key="3">
    <source>
        <dbReference type="Proteomes" id="UP001165367"/>
    </source>
</evidence>
<sequence>MKTLVLSMCCLFAALHLHAQDTEFPKEWEIQMKLTNGMITNFKSYSPDIYTGALGLAPQYAVIPHKLRVGAAAMLMYNNKKLGGLFGPSAAFKLSSLGTKLFGLGNIHVQLEHLWGTDKQQLFGGGPYVELGHKLLIGITTHRDYKLNSWWFQSAIGIKLNKTKAKDRQEFN</sequence>
<organism evidence="2 3">
    <name type="scientific">Terrimonas ginsenosidimutans</name>
    <dbReference type="NCBI Taxonomy" id="2908004"/>
    <lineage>
        <taxon>Bacteria</taxon>
        <taxon>Pseudomonadati</taxon>
        <taxon>Bacteroidota</taxon>
        <taxon>Chitinophagia</taxon>
        <taxon>Chitinophagales</taxon>
        <taxon>Chitinophagaceae</taxon>
        <taxon>Terrimonas</taxon>
    </lineage>
</organism>
<dbReference type="Proteomes" id="UP001165367">
    <property type="component" value="Unassembled WGS sequence"/>
</dbReference>
<comment type="caution">
    <text evidence="2">The sequence shown here is derived from an EMBL/GenBank/DDBJ whole genome shotgun (WGS) entry which is preliminary data.</text>
</comment>
<dbReference type="RefSeq" id="WP_237875065.1">
    <property type="nucleotide sequence ID" value="NZ_JAKLTR010000013.1"/>
</dbReference>
<proteinExistence type="predicted"/>
<evidence type="ECO:0000313" key="2">
    <source>
        <dbReference type="EMBL" id="MCG2616529.1"/>
    </source>
</evidence>
<evidence type="ECO:0000256" key="1">
    <source>
        <dbReference type="SAM" id="SignalP"/>
    </source>
</evidence>
<dbReference type="EMBL" id="JAKLTR010000013">
    <property type="protein sequence ID" value="MCG2616529.1"/>
    <property type="molecule type" value="Genomic_DNA"/>
</dbReference>
<evidence type="ECO:0008006" key="4">
    <source>
        <dbReference type="Google" id="ProtNLM"/>
    </source>
</evidence>
<protein>
    <recommendedName>
        <fullName evidence="4">DUF3575 domain-containing protein</fullName>
    </recommendedName>
</protein>
<keyword evidence="3" id="KW-1185">Reference proteome</keyword>